<keyword evidence="4" id="KW-1185">Reference proteome</keyword>
<proteinExistence type="predicted"/>
<dbReference type="PANTHER" id="PTHR47447">
    <property type="entry name" value="OS03G0856100 PROTEIN"/>
    <property type="match status" value="1"/>
</dbReference>
<protein>
    <recommendedName>
        <fullName evidence="5">Pentacotripeptide-repeat region of PRORP domain-containing protein</fullName>
    </recommendedName>
</protein>
<evidence type="ECO:0000256" key="2">
    <source>
        <dbReference type="PROSITE-ProRule" id="PRU00708"/>
    </source>
</evidence>
<feature type="repeat" description="PPR" evidence="2">
    <location>
        <begin position="332"/>
        <end position="366"/>
    </location>
</feature>
<name>A0ABN9W564_9DINO</name>
<comment type="caution">
    <text evidence="3">The sequence shown here is derived from an EMBL/GenBank/DDBJ whole genome shotgun (WGS) entry which is preliminary data.</text>
</comment>
<feature type="repeat" description="PPR" evidence="2">
    <location>
        <begin position="150"/>
        <end position="184"/>
    </location>
</feature>
<dbReference type="InterPro" id="IPR002885">
    <property type="entry name" value="PPR_rpt"/>
</dbReference>
<dbReference type="EMBL" id="CAUYUJ010018170">
    <property type="protein sequence ID" value="CAK0881256.1"/>
    <property type="molecule type" value="Genomic_DNA"/>
</dbReference>
<dbReference type="NCBIfam" id="TIGR00756">
    <property type="entry name" value="PPR"/>
    <property type="match status" value="3"/>
</dbReference>
<dbReference type="Proteomes" id="UP001189429">
    <property type="component" value="Unassembled WGS sequence"/>
</dbReference>
<dbReference type="PANTHER" id="PTHR47447:SF23">
    <property type="entry name" value="PENTACOTRIPEPTIDE-REPEAT REGION OF PRORP DOMAIN-CONTAINING PROTEIN"/>
    <property type="match status" value="1"/>
</dbReference>
<dbReference type="Pfam" id="PF13041">
    <property type="entry name" value="PPR_2"/>
    <property type="match status" value="1"/>
</dbReference>
<feature type="repeat" description="PPR" evidence="2">
    <location>
        <begin position="297"/>
        <end position="331"/>
    </location>
</feature>
<evidence type="ECO:0008006" key="5">
    <source>
        <dbReference type="Google" id="ProtNLM"/>
    </source>
</evidence>
<gene>
    <name evidence="3" type="ORF">PCOR1329_LOCUS64169</name>
</gene>
<organism evidence="3 4">
    <name type="scientific">Prorocentrum cordatum</name>
    <dbReference type="NCBI Taxonomy" id="2364126"/>
    <lineage>
        <taxon>Eukaryota</taxon>
        <taxon>Sar</taxon>
        <taxon>Alveolata</taxon>
        <taxon>Dinophyceae</taxon>
        <taxon>Prorocentrales</taxon>
        <taxon>Prorocentraceae</taxon>
        <taxon>Prorocentrum</taxon>
    </lineage>
</organism>
<dbReference type="Gene3D" id="1.25.40.10">
    <property type="entry name" value="Tetratricopeptide repeat domain"/>
    <property type="match status" value="1"/>
</dbReference>
<keyword evidence="1" id="KW-0677">Repeat</keyword>
<evidence type="ECO:0000313" key="3">
    <source>
        <dbReference type="EMBL" id="CAK0881256.1"/>
    </source>
</evidence>
<dbReference type="Pfam" id="PF01535">
    <property type="entry name" value="PPR"/>
    <property type="match status" value="1"/>
</dbReference>
<sequence>MLPVMMQRTAQKGSAGRACRKPVLHIVLLSAAFSALSQVVLTLFCSVFDMGLEIEFLPEVVVLACFLFSHCAGWTSNVRKVSITNPVIDKVAFDAGRKPSPAPPAGDDMSPKELCNTSLEESGDQVEPTWRLRTGMCAIGRSHTEGIAPTVSTFEGVMKSCIMRRRVEPALKLFDQMLEDGVGHDAHLIGKSIVDRFFNLVAENLDAARLRRDGLSLFKVVEAHGLAPSTRIQNHLMVAWKSRPPKTVVNYLLRMRSAGQLLSRLSYFCIIISSERSDPALVLKLCDELQSLGIQPDKVAYNAVLGSCCQLGMYDEAGVLFEQMANHGLIPDVKTYRIMLNVSAQNKNFEEAVAFFETMRELGFKPDRQDYHNVIYSCIGLQRTKHAVELYHDMVRADVVPCKRTVAVLTTACQASALSFSAV</sequence>
<dbReference type="InterPro" id="IPR011990">
    <property type="entry name" value="TPR-like_helical_dom_sf"/>
</dbReference>
<evidence type="ECO:0000256" key="1">
    <source>
        <dbReference type="ARBA" id="ARBA00022737"/>
    </source>
</evidence>
<accession>A0ABN9W564</accession>
<reference evidence="3" key="1">
    <citation type="submission" date="2023-10" db="EMBL/GenBank/DDBJ databases">
        <authorList>
            <person name="Chen Y."/>
            <person name="Shah S."/>
            <person name="Dougan E. K."/>
            <person name="Thang M."/>
            <person name="Chan C."/>
        </authorList>
    </citation>
    <scope>NUCLEOTIDE SEQUENCE [LARGE SCALE GENOMIC DNA]</scope>
</reference>
<evidence type="ECO:0000313" key="4">
    <source>
        <dbReference type="Proteomes" id="UP001189429"/>
    </source>
</evidence>
<dbReference type="PROSITE" id="PS51375">
    <property type="entry name" value="PPR"/>
    <property type="match status" value="3"/>
</dbReference>